<keyword evidence="4" id="KW-0732">Signal</keyword>
<keyword evidence="3 12" id="KW-0808">Transferase</keyword>
<evidence type="ECO:0000256" key="8">
    <source>
        <dbReference type="ARBA" id="ARBA00042574"/>
    </source>
</evidence>
<evidence type="ECO:0000256" key="6">
    <source>
        <dbReference type="ARBA" id="ARBA00023180"/>
    </source>
</evidence>
<dbReference type="GO" id="GO:0097363">
    <property type="term" value="F:protein O-acetylglucosaminyltransferase activity"/>
    <property type="evidence" value="ECO:0007669"/>
    <property type="project" value="UniProtKB-EC"/>
</dbReference>
<keyword evidence="5" id="KW-0256">Endoplasmic reticulum</keyword>
<accession>A0A8S3SEQ8</accession>
<evidence type="ECO:0000313" key="12">
    <source>
        <dbReference type="EMBL" id="CAG2220080.1"/>
    </source>
</evidence>
<dbReference type="Proteomes" id="UP000683360">
    <property type="component" value="Unassembled WGS sequence"/>
</dbReference>
<proteinExistence type="predicted"/>
<comment type="catalytic activity">
    <reaction evidence="9">
        <text>L-seryl-[protein] + UDP-N-acetyl-alpha-D-glucosamine = 3-O-(N-acetyl-beta-D-glucosaminyl)-L-seryl-[protein] + UDP + H(+)</text>
        <dbReference type="Rhea" id="RHEA:48904"/>
        <dbReference type="Rhea" id="RHEA-COMP:9863"/>
        <dbReference type="Rhea" id="RHEA-COMP:12251"/>
        <dbReference type="ChEBI" id="CHEBI:15378"/>
        <dbReference type="ChEBI" id="CHEBI:29999"/>
        <dbReference type="ChEBI" id="CHEBI:57705"/>
        <dbReference type="ChEBI" id="CHEBI:58223"/>
        <dbReference type="ChEBI" id="CHEBI:90838"/>
        <dbReference type="EC" id="2.4.1.255"/>
    </reaction>
</comment>
<name>A0A8S3SEQ8_MYTED</name>
<evidence type="ECO:0000256" key="1">
    <source>
        <dbReference type="ARBA" id="ARBA00011970"/>
    </source>
</evidence>
<dbReference type="AlphaFoldDB" id="A0A8S3SEQ8"/>
<evidence type="ECO:0000256" key="10">
    <source>
        <dbReference type="ARBA" id="ARBA00049432"/>
    </source>
</evidence>
<dbReference type="GO" id="GO:0005788">
    <property type="term" value="C:endoplasmic reticulum lumen"/>
    <property type="evidence" value="ECO:0007669"/>
    <property type="project" value="TreeGrafter"/>
</dbReference>
<organism evidence="12 13">
    <name type="scientific">Mytilus edulis</name>
    <name type="common">Blue mussel</name>
    <dbReference type="NCBI Taxonomy" id="6550"/>
    <lineage>
        <taxon>Eukaryota</taxon>
        <taxon>Metazoa</taxon>
        <taxon>Spiralia</taxon>
        <taxon>Lophotrochozoa</taxon>
        <taxon>Mollusca</taxon>
        <taxon>Bivalvia</taxon>
        <taxon>Autobranchia</taxon>
        <taxon>Pteriomorphia</taxon>
        <taxon>Mytilida</taxon>
        <taxon>Mytiloidea</taxon>
        <taxon>Mytilidae</taxon>
        <taxon>Mytilinae</taxon>
        <taxon>Mytilus</taxon>
    </lineage>
</organism>
<protein>
    <recommendedName>
        <fullName evidence="7">EGF domain-specific O-linked N-acetylglucosamine transferase</fullName>
        <ecNumber evidence="1">2.4.1.255</ecNumber>
    </recommendedName>
    <alternativeName>
        <fullName evidence="8">Extracellular O-linked N-acetylglucosamine transferase</fullName>
    </alternativeName>
</protein>
<dbReference type="EMBL" id="CAJPWZ010001649">
    <property type="protein sequence ID" value="CAG2220080.1"/>
    <property type="molecule type" value="Genomic_DNA"/>
</dbReference>
<keyword evidence="2 12" id="KW-0328">Glycosyltransferase</keyword>
<keyword evidence="6" id="KW-0325">Glycoprotein</keyword>
<comment type="caution">
    <text evidence="12">The sequence shown here is derived from an EMBL/GenBank/DDBJ whole genome shotgun (WGS) entry which is preliminary data.</text>
</comment>
<evidence type="ECO:0000256" key="7">
    <source>
        <dbReference type="ARBA" id="ARBA00040944"/>
    </source>
</evidence>
<dbReference type="EC" id="2.4.1.255" evidence="1"/>
<comment type="catalytic activity">
    <reaction evidence="10">
        <text>L-threonyl-[protein] + UDP-N-acetyl-alpha-D-glucosamine = 3-O-(N-acetyl-beta-D-glucosaminyl)-L-threonyl-[protein] + UDP + H(+)</text>
        <dbReference type="Rhea" id="RHEA:48908"/>
        <dbReference type="Rhea" id="RHEA-COMP:11060"/>
        <dbReference type="Rhea" id="RHEA-COMP:12252"/>
        <dbReference type="ChEBI" id="CHEBI:15378"/>
        <dbReference type="ChEBI" id="CHEBI:30013"/>
        <dbReference type="ChEBI" id="CHEBI:57705"/>
        <dbReference type="ChEBI" id="CHEBI:58223"/>
        <dbReference type="ChEBI" id="CHEBI:90840"/>
        <dbReference type="EC" id="2.4.1.255"/>
    </reaction>
</comment>
<evidence type="ECO:0000256" key="5">
    <source>
        <dbReference type="ARBA" id="ARBA00022824"/>
    </source>
</evidence>
<evidence type="ECO:0000256" key="4">
    <source>
        <dbReference type="ARBA" id="ARBA00022729"/>
    </source>
</evidence>
<evidence type="ECO:0000313" key="13">
    <source>
        <dbReference type="Proteomes" id="UP000683360"/>
    </source>
</evidence>
<dbReference type="InterPro" id="IPR049625">
    <property type="entry name" value="Glyco_transf_61_cat"/>
</dbReference>
<evidence type="ECO:0000256" key="2">
    <source>
        <dbReference type="ARBA" id="ARBA00022676"/>
    </source>
</evidence>
<dbReference type="PANTHER" id="PTHR20961:SF148">
    <property type="entry name" value="EGF DOMAIN-SPECIFIC O-LINKED N-ACETYLGLUCOSAMINE TRANSFERASE"/>
    <property type="match status" value="1"/>
</dbReference>
<dbReference type="Pfam" id="PF04577">
    <property type="entry name" value="Glyco_transf_61"/>
    <property type="match status" value="1"/>
</dbReference>
<sequence>MKPLTESIERNIERSCTSLTWNKLKGYVYTENDSPSTAETKLDTTPVEVLNDPLIFFMMKSHDVDLKSIYLFILTVDTVICFSWNTLNLPKEHIPYFFNNNPDIKEECKRDEKCPFQDSLSIQKCWGYEEKCPSDQRMIAPSCPGGSRGWAKDKATQVHEFWKAADFGYMKERRNELKVICQPESEEDSLLECCRYTRYCRARNIFLDFTNANLKQGNERFLEDVFKDGEIGGKCKLNQALLRDQSEHKSPLQSWYAELEHYTSLPFHPENKCDIIIDKPSILIKLDAGVNLYHHFCDFVNIYAAQHVNNSFSTDVYIVMWDTSDLIYRDFFDVTWKSEFNLSRFNLMISFDGRHLFIFQSDLIYRDFFDVTWKSDLIYRDFFDVTWKAFFIFQSDLIYRDFFDVTWKAFTDHSVLRLSQYDGKKVCFKDAVFSLLPRMRYGLYYNMPLIPGCHSSSFFRAFNQHLMHRLNVQQEGPLEEKIRVTLLSRSTKYRKILNEVQLVNAMKTVGEFDVRKVDFNLDLSFLDQIKVSHNSDIFIGIHGAGLTHALFQPDWGVVMEIYNCEDDGCYSDLARLRGVKYMTWEKKDKLIQEDEGHHPTLGAHAKFTNYEFDVSEFMRLVSRQQTMLEIILHLSKPGRKNTAMLKMNYDPTVTFFVQEAGQSKFQSRWQMSSNSMEDVYLNLQPSPRLCHVSNQAARIAAGMKINNYIDLQTSLRLCHERNNVIKQCQFFVQEASQSKFQSRWQMSSNSMEDVYLNLQPSPRLCHVSNQAARIAAGMKINNYIDLQTSLRLCHERNNVIKQCQCFHEGDRLLRLALQLVLTD</sequence>
<dbReference type="PANTHER" id="PTHR20961">
    <property type="entry name" value="GLYCOSYLTRANSFERASE"/>
    <property type="match status" value="1"/>
</dbReference>
<evidence type="ECO:0000256" key="3">
    <source>
        <dbReference type="ARBA" id="ARBA00022679"/>
    </source>
</evidence>
<gene>
    <name evidence="12" type="ORF">MEDL_33546</name>
</gene>
<feature type="domain" description="Glycosyltransferase 61 catalytic" evidence="11">
    <location>
        <begin position="455"/>
        <end position="558"/>
    </location>
</feature>
<evidence type="ECO:0000256" key="9">
    <source>
        <dbReference type="ARBA" id="ARBA00048317"/>
    </source>
</evidence>
<reference evidence="12" key="1">
    <citation type="submission" date="2021-03" db="EMBL/GenBank/DDBJ databases">
        <authorList>
            <person name="Bekaert M."/>
        </authorList>
    </citation>
    <scope>NUCLEOTIDE SEQUENCE</scope>
</reference>
<dbReference type="OrthoDB" id="529273at2759"/>
<dbReference type="InterPro" id="IPR007657">
    <property type="entry name" value="Glycosyltransferase_61"/>
</dbReference>
<keyword evidence="13" id="KW-1185">Reference proteome</keyword>
<evidence type="ECO:0000259" key="11">
    <source>
        <dbReference type="Pfam" id="PF04577"/>
    </source>
</evidence>